<comment type="caution">
    <text evidence="1">The sequence shown here is derived from an EMBL/GenBank/DDBJ whole genome shotgun (WGS) entry which is preliminary data.</text>
</comment>
<reference evidence="1" key="1">
    <citation type="journal article" date="2020" name="Stud. Mycol.">
        <title>101 Dothideomycetes genomes: a test case for predicting lifestyles and emergence of pathogens.</title>
        <authorList>
            <person name="Haridas S."/>
            <person name="Albert R."/>
            <person name="Binder M."/>
            <person name="Bloem J."/>
            <person name="Labutti K."/>
            <person name="Salamov A."/>
            <person name="Andreopoulos B."/>
            <person name="Baker S."/>
            <person name="Barry K."/>
            <person name="Bills G."/>
            <person name="Bluhm B."/>
            <person name="Cannon C."/>
            <person name="Castanera R."/>
            <person name="Culley D."/>
            <person name="Daum C."/>
            <person name="Ezra D."/>
            <person name="Gonzalez J."/>
            <person name="Henrissat B."/>
            <person name="Kuo A."/>
            <person name="Liang C."/>
            <person name="Lipzen A."/>
            <person name="Lutzoni F."/>
            <person name="Magnuson J."/>
            <person name="Mondo S."/>
            <person name="Nolan M."/>
            <person name="Ohm R."/>
            <person name="Pangilinan J."/>
            <person name="Park H.-J."/>
            <person name="Ramirez L."/>
            <person name="Alfaro M."/>
            <person name="Sun H."/>
            <person name="Tritt A."/>
            <person name="Yoshinaga Y."/>
            <person name="Zwiers L.-H."/>
            <person name="Turgeon B."/>
            <person name="Goodwin S."/>
            <person name="Spatafora J."/>
            <person name="Crous P."/>
            <person name="Grigoriev I."/>
        </authorList>
    </citation>
    <scope>NUCLEOTIDE SEQUENCE</scope>
    <source>
        <strain evidence="1">CBS 110217</strain>
    </source>
</reference>
<gene>
    <name evidence="1" type="ORF">EK21DRAFT_115341</name>
</gene>
<evidence type="ECO:0008006" key="3">
    <source>
        <dbReference type="Google" id="ProtNLM"/>
    </source>
</evidence>
<dbReference type="InterPro" id="IPR052895">
    <property type="entry name" value="HetReg/Transcr_Mod"/>
</dbReference>
<keyword evidence="2" id="KW-1185">Reference proteome</keyword>
<dbReference type="EMBL" id="ML978234">
    <property type="protein sequence ID" value="KAF2026970.1"/>
    <property type="molecule type" value="Genomic_DNA"/>
</dbReference>
<dbReference type="Proteomes" id="UP000799777">
    <property type="component" value="Unassembled WGS sequence"/>
</dbReference>
<accession>A0A9P4LJ83</accession>
<sequence>MAHRVRIWLRPDEGDQGQTLYQTSNGQLPASLRSLRVLSDICKRAWFRRVWVVQEQAVLQDSPIVHLGLYSGSWDTLSTLLDEILRWNQESEWWKVTHGDSSELWLEFLRCTKPTADLASLRSLRSKSRLAEILVRTEQLQATDPRDKVFGVLAMPNLETSPERLEADYAKIVQQVFAETSVMLIEEDPGLPSWAVNFTIISRNPGLDRYYNHSNELSAYHIISPKPKQGLASMIRLLPEGRLQPVGVYTATVSETSKDILVPSSGDHDRFESHRDLIDTLFHLYDNMMRSDSIRPITFFQAVCLHSKRIMDLPHVVKFQRLLDLSPCDRRPRNEMTDHEAFFMEACCIRVYNKILFTTDARHIGETYHPDAVSGIEPGDIVAGLFGINLPFILRQNESTGEYRMIAVAHIVDHAYNHSSLTNAPEGTTEDDIWNDLNKFGLKEYIIV</sequence>
<organism evidence="1 2">
    <name type="scientific">Setomelanomma holmii</name>
    <dbReference type="NCBI Taxonomy" id="210430"/>
    <lineage>
        <taxon>Eukaryota</taxon>
        <taxon>Fungi</taxon>
        <taxon>Dikarya</taxon>
        <taxon>Ascomycota</taxon>
        <taxon>Pezizomycotina</taxon>
        <taxon>Dothideomycetes</taxon>
        <taxon>Pleosporomycetidae</taxon>
        <taxon>Pleosporales</taxon>
        <taxon>Pleosporineae</taxon>
        <taxon>Phaeosphaeriaceae</taxon>
        <taxon>Setomelanomma</taxon>
    </lineage>
</organism>
<name>A0A9P4LJ83_9PLEO</name>
<dbReference type="OrthoDB" id="2157530at2759"/>
<evidence type="ECO:0000313" key="2">
    <source>
        <dbReference type="Proteomes" id="UP000799777"/>
    </source>
</evidence>
<dbReference type="PANTHER" id="PTHR24148">
    <property type="entry name" value="ANKYRIN REPEAT DOMAIN-CONTAINING PROTEIN 39 HOMOLOG-RELATED"/>
    <property type="match status" value="1"/>
</dbReference>
<evidence type="ECO:0000313" key="1">
    <source>
        <dbReference type="EMBL" id="KAF2026970.1"/>
    </source>
</evidence>
<dbReference type="AlphaFoldDB" id="A0A9P4LJ83"/>
<dbReference type="PANTHER" id="PTHR24148:SF82">
    <property type="entry name" value="HETEROKARYON INCOMPATIBILITY DOMAIN-CONTAINING PROTEIN"/>
    <property type="match status" value="1"/>
</dbReference>
<protein>
    <recommendedName>
        <fullName evidence="3">Heterokaryon incompatibility domain-containing protein</fullName>
    </recommendedName>
</protein>
<proteinExistence type="predicted"/>